<dbReference type="Proteomes" id="UP001345013">
    <property type="component" value="Unassembled WGS sequence"/>
</dbReference>
<keyword evidence="3" id="KW-1185">Reference proteome</keyword>
<protein>
    <submittedName>
        <fullName evidence="2">Uncharacterized protein</fullName>
    </submittedName>
</protein>
<feature type="region of interest" description="Disordered" evidence="1">
    <location>
        <begin position="1"/>
        <end position="52"/>
    </location>
</feature>
<dbReference type="EMBL" id="JAVRRG010000231">
    <property type="protein sequence ID" value="KAK5077361.1"/>
    <property type="molecule type" value="Genomic_DNA"/>
</dbReference>
<name>A0ABR0JWJ6_9EURO</name>
<organism evidence="2 3">
    <name type="scientific">Lithohypha guttulata</name>
    <dbReference type="NCBI Taxonomy" id="1690604"/>
    <lineage>
        <taxon>Eukaryota</taxon>
        <taxon>Fungi</taxon>
        <taxon>Dikarya</taxon>
        <taxon>Ascomycota</taxon>
        <taxon>Pezizomycotina</taxon>
        <taxon>Eurotiomycetes</taxon>
        <taxon>Chaetothyriomycetidae</taxon>
        <taxon>Chaetothyriales</taxon>
        <taxon>Trichomeriaceae</taxon>
        <taxon>Lithohypha</taxon>
    </lineage>
</organism>
<reference evidence="2 3" key="1">
    <citation type="submission" date="2023-08" db="EMBL/GenBank/DDBJ databases">
        <title>Black Yeasts Isolated from many extreme environments.</title>
        <authorList>
            <person name="Coleine C."/>
            <person name="Stajich J.E."/>
            <person name="Selbmann L."/>
        </authorList>
    </citation>
    <scope>NUCLEOTIDE SEQUENCE [LARGE SCALE GENOMIC DNA]</scope>
    <source>
        <strain evidence="2 3">CCFEE 5885</strain>
    </source>
</reference>
<accession>A0ABR0JWJ6</accession>
<sequence>MASPPQNVQPGTTSKKRKFEAPNNNDNETISRRRKREVSDEDKDIISKKRRVDEDYYAPIVDGETYESTAIEAPSAHYEDHRDPSIYRDADRVLMPPPPLTPMKTRFVSRTTENDGGRASMDMDSVSQFSLGTKATQQRAPEEAVNDYDMERARRHAAATTLPFNSGVWERGEKELFFHLSYRGFEPLLPRNWMKDFPTMPLSLYERDDEEEPSLIQAHKTNGEFRAIRELRELLDVGKNVRDKVLSSPGVKREGFIEKATKKYISWALGDVGIKLSTSANAISPLPIHVVVKLKPRQTTTHCLLEMKQKLHALRARHCRARNIHASVERHQSSYETPESEEETWIAESSEDDLPVLYGIMICKSILAIFTLNSRTPAPKTASSWPSVHHDYRPSPAATDSTYGNAIESVTSTEANLRLKQSILPNAEERLELEDDSASDPRFITDFDFSDPAKDVWNALVIAIVAMQIRRDILLLDEGRQSKDSLEDIRAGIEENSIMDIDDDPDA</sequence>
<gene>
    <name evidence="2" type="ORF">LTR24_009721</name>
</gene>
<evidence type="ECO:0000313" key="3">
    <source>
        <dbReference type="Proteomes" id="UP001345013"/>
    </source>
</evidence>
<proteinExistence type="predicted"/>
<evidence type="ECO:0000313" key="2">
    <source>
        <dbReference type="EMBL" id="KAK5077361.1"/>
    </source>
</evidence>
<feature type="compositionally biased region" description="Polar residues" evidence="1">
    <location>
        <begin position="1"/>
        <end position="13"/>
    </location>
</feature>
<comment type="caution">
    <text evidence="2">The sequence shown here is derived from an EMBL/GenBank/DDBJ whole genome shotgun (WGS) entry which is preliminary data.</text>
</comment>
<evidence type="ECO:0000256" key="1">
    <source>
        <dbReference type="SAM" id="MobiDB-lite"/>
    </source>
</evidence>